<dbReference type="AlphaFoldDB" id="A0A376H0E7"/>
<dbReference type="GO" id="GO:0046872">
    <property type="term" value="F:metal ion binding"/>
    <property type="evidence" value="ECO:0007669"/>
    <property type="project" value="UniProtKB-KW"/>
</dbReference>
<dbReference type="EC" id="3.2.2.20" evidence="2"/>
<keyword evidence="3" id="KW-1185">Reference proteome</keyword>
<evidence type="ECO:0000313" key="3">
    <source>
        <dbReference type="Proteomes" id="UP000254807"/>
    </source>
</evidence>
<dbReference type="EMBL" id="UFYW01000001">
    <property type="protein sequence ID" value="STD83130.1"/>
    <property type="molecule type" value="Genomic_DNA"/>
</dbReference>
<sequence>MTRCGWATSSPAMQEYHDHIWGKPEYDDQQLFRKLVLDMNQAGLSWQTILNKMANFDQAYDHFDIETVANYSEEKILALMDDPGIIRNRRKIEAAVHNAQLVLAIQQEIGSFSDFLWRYVDHRPVINHFQTQSEVPTHSPISDRLAKDLKARGFKFVGTTTIYAFMEAVGMVNDHLTSCICYEEL</sequence>
<dbReference type="InterPro" id="IPR052891">
    <property type="entry name" value="DNA-3mA_glycosylase"/>
</dbReference>
<feature type="binding site" evidence="1">
    <location>
        <position position="4"/>
    </location>
    <ligand>
        <name>Zn(2+)</name>
        <dbReference type="ChEBI" id="CHEBI:29105"/>
    </ligand>
</feature>
<accession>A0A376H0E7</accession>
<dbReference type="GO" id="GO:0006284">
    <property type="term" value="P:base-excision repair"/>
    <property type="evidence" value="ECO:0007669"/>
    <property type="project" value="InterPro"/>
</dbReference>
<keyword evidence="1" id="KW-0862">Zinc</keyword>
<reference evidence="2 3" key="1">
    <citation type="submission" date="2018-06" db="EMBL/GenBank/DDBJ databases">
        <authorList>
            <consortium name="Pathogen Informatics"/>
            <person name="Doyle S."/>
        </authorList>
    </citation>
    <scope>NUCLEOTIDE SEQUENCE [LARGE SCALE GENOMIC DNA]</scope>
    <source>
        <strain evidence="2 3">NCTC12360</strain>
    </source>
</reference>
<dbReference type="Proteomes" id="UP000254807">
    <property type="component" value="Unassembled WGS sequence"/>
</dbReference>
<keyword evidence="2" id="KW-0326">Glycosidase</keyword>
<dbReference type="Pfam" id="PF03352">
    <property type="entry name" value="Adenine_glyco"/>
    <property type="match status" value="1"/>
</dbReference>
<name>A0A376H0E7_ENTGA</name>
<proteinExistence type="predicted"/>
<evidence type="ECO:0000313" key="2">
    <source>
        <dbReference type="EMBL" id="STD83130.1"/>
    </source>
</evidence>
<dbReference type="SUPFAM" id="SSF48150">
    <property type="entry name" value="DNA-glycosylase"/>
    <property type="match status" value="1"/>
</dbReference>
<dbReference type="PANTHER" id="PTHR30037">
    <property type="entry name" value="DNA-3-METHYLADENINE GLYCOSYLASE 1"/>
    <property type="match status" value="1"/>
</dbReference>
<dbReference type="RefSeq" id="WP_060815211.1">
    <property type="nucleotide sequence ID" value="NZ_JBHULA010000055.1"/>
</dbReference>
<dbReference type="Gene3D" id="1.10.340.30">
    <property type="entry name" value="Hypothetical protein, domain 2"/>
    <property type="match status" value="1"/>
</dbReference>
<dbReference type="InterPro" id="IPR005019">
    <property type="entry name" value="Adenine_glyco"/>
</dbReference>
<dbReference type="OrthoDB" id="9807664at2"/>
<protein>
    <submittedName>
        <fullName evidence="2">DNA-3-methyladenine glycosylase I</fullName>
        <ecNumber evidence="2">3.2.2.20</ecNumber>
    </submittedName>
</protein>
<dbReference type="InterPro" id="IPR011257">
    <property type="entry name" value="DNA_glycosylase"/>
</dbReference>
<keyword evidence="2" id="KW-0378">Hydrolase</keyword>
<feature type="binding site" evidence="1">
    <location>
        <position position="17"/>
    </location>
    <ligand>
        <name>Zn(2+)</name>
        <dbReference type="ChEBI" id="CHEBI:29105"/>
    </ligand>
</feature>
<dbReference type="PANTHER" id="PTHR30037:SF4">
    <property type="entry name" value="DNA-3-METHYLADENINE GLYCOSYLASE I"/>
    <property type="match status" value="1"/>
</dbReference>
<dbReference type="GO" id="GO:0008725">
    <property type="term" value="F:DNA-3-methyladenine glycosylase activity"/>
    <property type="evidence" value="ECO:0007669"/>
    <property type="project" value="UniProtKB-EC"/>
</dbReference>
<organism evidence="2 3">
    <name type="scientific">Enterococcus gallinarum</name>
    <dbReference type="NCBI Taxonomy" id="1353"/>
    <lineage>
        <taxon>Bacteria</taxon>
        <taxon>Bacillati</taxon>
        <taxon>Bacillota</taxon>
        <taxon>Bacilli</taxon>
        <taxon>Lactobacillales</taxon>
        <taxon>Enterococcaceae</taxon>
        <taxon>Enterococcus</taxon>
    </lineage>
</organism>
<feature type="binding site" evidence="1">
    <location>
        <position position="175"/>
    </location>
    <ligand>
        <name>Zn(2+)</name>
        <dbReference type="ChEBI" id="CHEBI:29105"/>
    </ligand>
</feature>
<evidence type="ECO:0000256" key="1">
    <source>
        <dbReference type="PIRSR" id="PIRSR605019-1"/>
    </source>
</evidence>
<keyword evidence="1" id="KW-0479">Metal-binding</keyword>
<feature type="binding site" evidence="1">
    <location>
        <position position="179"/>
    </location>
    <ligand>
        <name>Zn(2+)</name>
        <dbReference type="ChEBI" id="CHEBI:29105"/>
    </ligand>
</feature>
<gene>
    <name evidence="2" type="primary">tag</name>
    <name evidence="2" type="ORF">NCTC12360_01590</name>
</gene>